<protein>
    <submittedName>
        <fullName evidence="2">Uncharacterized protein</fullName>
    </submittedName>
</protein>
<gene>
    <name evidence="2" type="ORF">OBE_03097</name>
</gene>
<evidence type="ECO:0000313" key="2">
    <source>
        <dbReference type="EMBL" id="EKC72031.1"/>
    </source>
</evidence>
<feature type="transmembrane region" description="Helical" evidence="1">
    <location>
        <begin position="150"/>
        <end position="173"/>
    </location>
</feature>
<dbReference type="AlphaFoldDB" id="K1UKQ2"/>
<feature type="transmembrane region" description="Helical" evidence="1">
    <location>
        <begin position="113"/>
        <end position="130"/>
    </location>
</feature>
<comment type="caution">
    <text evidence="2">The sequence shown here is derived from an EMBL/GenBank/DDBJ whole genome shotgun (WGS) entry which is preliminary data.</text>
</comment>
<feature type="non-terminal residue" evidence="2">
    <location>
        <position position="1"/>
    </location>
</feature>
<keyword evidence="1" id="KW-1133">Transmembrane helix</keyword>
<organism evidence="2">
    <name type="scientific">human gut metagenome</name>
    <dbReference type="NCBI Taxonomy" id="408170"/>
    <lineage>
        <taxon>unclassified sequences</taxon>
        <taxon>metagenomes</taxon>
        <taxon>organismal metagenomes</taxon>
    </lineage>
</organism>
<name>K1UKQ2_9ZZZZ</name>
<keyword evidence="1" id="KW-0812">Transmembrane</keyword>
<dbReference type="Pfam" id="PF09586">
    <property type="entry name" value="YfhO"/>
    <property type="match status" value="1"/>
</dbReference>
<sequence length="178" mass="18817">NEKVSIDVDVNESTYCSSYGVYGLSLDKLEKAINKTKTADLKVDGGNISGTADNAKSGQWLFLSVPYDSGFSATINGKSAEIYRSMSGFMAVKLEKGKNDITFSFCPKGLKPGIVLSVAGFAALALYIIFRKKITAIADKAEGLCRVGVYALLVAVLAAVYVLPLIISIIGNICSLAG</sequence>
<dbReference type="PANTHER" id="PTHR38454">
    <property type="entry name" value="INTEGRAL MEMBRANE PROTEIN-RELATED"/>
    <property type="match status" value="1"/>
</dbReference>
<reference evidence="2" key="1">
    <citation type="journal article" date="2013" name="Environ. Microbiol.">
        <title>Microbiota from the distal guts of lean and obese adolescents exhibit partial functional redundancy besides clear differences in community structure.</title>
        <authorList>
            <person name="Ferrer M."/>
            <person name="Ruiz A."/>
            <person name="Lanza F."/>
            <person name="Haange S.B."/>
            <person name="Oberbach A."/>
            <person name="Till H."/>
            <person name="Bargiela R."/>
            <person name="Campoy C."/>
            <person name="Segura M.T."/>
            <person name="Richter M."/>
            <person name="von Bergen M."/>
            <person name="Seifert J."/>
            <person name="Suarez A."/>
        </authorList>
    </citation>
    <scope>NUCLEOTIDE SEQUENCE</scope>
</reference>
<proteinExistence type="predicted"/>
<keyword evidence="1" id="KW-0472">Membrane</keyword>
<dbReference type="EMBL" id="AJWZ01002046">
    <property type="protein sequence ID" value="EKC72031.1"/>
    <property type="molecule type" value="Genomic_DNA"/>
</dbReference>
<accession>K1UKQ2</accession>
<evidence type="ECO:0000256" key="1">
    <source>
        <dbReference type="SAM" id="Phobius"/>
    </source>
</evidence>
<dbReference type="PANTHER" id="PTHR38454:SF1">
    <property type="entry name" value="INTEGRAL MEMBRANE PROTEIN"/>
    <property type="match status" value="1"/>
</dbReference>
<dbReference type="InterPro" id="IPR018580">
    <property type="entry name" value="Uncharacterised_YfhO"/>
</dbReference>